<dbReference type="Pfam" id="PF00482">
    <property type="entry name" value="T2SSF"/>
    <property type="match status" value="1"/>
</dbReference>
<evidence type="ECO:0000256" key="4">
    <source>
        <dbReference type="ARBA" id="ARBA00022989"/>
    </source>
</evidence>
<feature type="transmembrane region" description="Helical" evidence="6">
    <location>
        <begin position="85"/>
        <end position="103"/>
    </location>
</feature>
<name>A0A1M5Z4Z4_9FIRM</name>
<evidence type="ECO:0000259" key="7">
    <source>
        <dbReference type="Pfam" id="PF00482"/>
    </source>
</evidence>
<feature type="transmembrane region" description="Helical" evidence="6">
    <location>
        <begin position="252"/>
        <end position="271"/>
    </location>
</feature>
<keyword evidence="5 6" id="KW-0472">Membrane</keyword>
<evidence type="ECO:0000256" key="5">
    <source>
        <dbReference type="ARBA" id="ARBA00023136"/>
    </source>
</evidence>
<dbReference type="AlphaFoldDB" id="A0A1M5Z4Z4"/>
<comment type="subcellular location">
    <subcellularLocation>
        <location evidence="1">Cell membrane</location>
        <topology evidence="1">Multi-pass membrane protein</topology>
    </subcellularLocation>
</comment>
<organism evidence="8 9">
    <name type="scientific">Sporobacter termitidis DSM 10068</name>
    <dbReference type="NCBI Taxonomy" id="1123282"/>
    <lineage>
        <taxon>Bacteria</taxon>
        <taxon>Bacillati</taxon>
        <taxon>Bacillota</taxon>
        <taxon>Clostridia</taxon>
        <taxon>Eubacteriales</taxon>
        <taxon>Oscillospiraceae</taxon>
        <taxon>Sporobacter</taxon>
    </lineage>
</organism>
<dbReference type="EMBL" id="FQXV01000013">
    <property type="protein sequence ID" value="SHI18953.1"/>
    <property type="molecule type" value="Genomic_DNA"/>
</dbReference>
<dbReference type="STRING" id="1123282.SAMN02745823_03189"/>
<evidence type="ECO:0000256" key="3">
    <source>
        <dbReference type="ARBA" id="ARBA00022692"/>
    </source>
</evidence>
<feature type="transmembrane region" description="Helical" evidence="6">
    <location>
        <begin position="109"/>
        <end position="125"/>
    </location>
</feature>
<dbReference type="GO" id="GO:0005886">
    <property type="term" value="C:plasma membrane"/>
    <property type="evidence" value="ECO:0007669"/>
    <property type="project" value="UniProtKB-SubCell"/>
</dbReference>
<evidence type="ECO:0000256" key="1">
    <source>
        <dbReference type="ARBA" id="ARBA00004651"/>
    </source>
</evidence>
<evidence type="ECO:0000256" key="2">
    <source>
        <dbReference type="ARBA" id="ARBA00022475"/>
    </source>
</evidence>
<feature type="domain" description="Type II secretion system protein GspF" evidence="7">
    <location>
        <begin position="144"/>
        <end position="268"/>
    </location>
</feature>
<dbReference type="PANTHER" id="PTHR35007:SF1">
    <property type="entry name" value="PILUS ASSEMBLY PROTEIN"/>
    <property type="match status" value="1"/>
</dbReference>
<keyword evidence="3 6" id="KW-0812">Transmembrane</keyword>
<keyword evidence="2" id="KW-1003">Cell membrane</keyword>
<keyword evidence="9" id="KW-1185">Reference proteome</keyword>
<dbReference type="Proteomes" id="UP000183995">
    <property type="component" value="Unassembled WGS sequence"/>
</dbReference>
<feature type="transmembrane region" description="Helical" evidence="6">
    <location>
        <begin position="6"/>
        <end position="24"/>
    </location>
</feature>
<dbReference type="PANTHER" id="PTHR35007">
    <property type="entry name" value="INTEGRAL MEMBRANE PROTEIN-RELATED"/>
    <property type="match status" value="1"/>
</dbReference>
<dbReference type="Gene3D" id="1.20.81.30">
    <property type="entry name" value="Type II secretion system (T2SS), domain F"/>
    <property type="match status" value="1"/>
</dbReference>
<dbReference type="OrthoDB" id="9803381at2"/>
<dbReference type="InterPro" id="IPR018076">
    <property type="entry name" value="T2SS_GspF_dom"/>
</dbReference>
<dbReference type="InterPro" id="IPR042094">
    <property type="entry name" value="T2SS_GspF_sf"/>
</dbReference>
<feature type="transmembrane region" description="Helical" evidence="6">
    <location>
        <begin position="283"/>
        <end position="303"/>
    </location>
</feature>
<accession>A0A1M5Z4Z4</accession>
<dbReference type="RefSeq" id="WP_084726549.1">
    <property type="nucleotide sequence ID" value="NZ_FQXV01000013.1"/>
</dbReference>
<keyword evidence="4 6" id="KW-1133">Transmembrane helix</keyword>
<reference evidence="8 9" key="1">
    <citation type="submission" date="2016-11" db="EMBL/GenBank/DDBJ databases">
        <authorList>
            <person name="Jaros S."/>
            <person name="Januszkiewicz K."/>
            <person name="Wedrychowicz H."/>
        </authorList>
    </citation>
    <scope>NUCLEOTIDE SEQUENCE [LARGE SCALE GENOMIC DNA]</scope>
    <source>
        <strain evidence="8 9">DSM 10068</strain>
    </source>
</reference>
<evidence type="ECO:0000313" key="8">
    <source>
        <dbReference type="EMBL" id="SHI18953.1"/>
    </source>
</evidence>
<evidence type="ECO:0000313" key="9">
    <source>
        <dbReference type="Proteomes" id="UP000183995"/>
    </source>
</evidence>
<proteinExistence type="predicted"/>
<protein>
    <submittedName>
        <fullName evidence="8">Tight adherence protein B</fullName>
    </submittedName>
</protein>
<evidence type="ECO:0000256" key="6">
    <source>
        <dbReference type="SAM" id="Phobius"/>
    </source>
</evidence>
<gene>
    <name evidence="8" type="ORF">SAMN02745823_03189</name>
</gene>
<sequence>MKWATLIAGMIFAYCLVHLLLSGIDRYRLRVKKRLDAISSDKAADEKKGRGGKSKERSRLGFLNVSQSMKNQIQLSGIKLRPEEFMLVWILLIFVPAIISFLISPSALRSGALILAGAVSMPLYLRTKINKRRSLFERQLGDALLVLSNGLRAGFSFAQALDNVARDLADPIGPEFKSIGREIQLGGDIESALTKVTERMASADMKLLTTAVVVQQQVGGNLADIIDTIAKTIRERMSMKRSVKTMTAQGRISGRIIGLLPVAMLIIISVINPGYMQPFFTTTFGHVMLVVGVVMEVLGFVVIHKIVDIKF</sequence>